<dbReference type="EMBL" id="JAIWYP010000005">
    <property type="protein sequence ID" value="KAH3817469.1"/>
    <property type="molecule type" value="Genomic_DNA"/>
</dbReference>
<accession>A0A9D4GL56</accession>
<protein>
    <submittedName>
        <fullName evidence="1">Uncharacterized protein</fullName>
    </submittedName>
</protein>
<dbReference type="Proteomes" id="UP000828390">
    <property type="component" value="Unassembled WGS sequence"/>
</dbReference>
<reference evidence="1" key="1">
    <citation type="journal article" date="2019" name="bioRxiv">
        <title>The Genome of the Zebra Mussel, Dreissena polymorpha: A Resource for Invasive Species Research.</title>
        <authorList>
            <person name="McCartney M.A."/>
            <person name="Auch B."/>
            <person name="Kono T."/>
            <person name="Mallez S."/>
            <person name="Zhang Y."/>
            <person name="Obille A."/>
            <person name="Becker A."/>
            <person name="Abrahante J.E."/>
            <person name="Garbe J."/>
            <person name="Badalamenti J.P."/>
            <person name="Herman A."/>
            <person name="Mangelson H."/>
            <person name="Liachko I."/>
            <person name="Sullivan S."/>
            <person name="Sone E.D."/>
            <person name="Koren S."/>
            <person name="Silverstein K.A.T."/>
            <person name="Beckman K.B."/>
            <person name="Gohl D.M."/>
        </authorList>
    </citation>
    <scope>NUCLEOTIDE SEQUENCE</scope>
    <source>
        <strain evidence="1">Duluth1</strain>
        <tissue evidence="1">Whole animal</tissue>
    </source>
</reference>
<sequence length="61" mass="6828">MCFPKQKNISEQCTVVTFCVAFQLQAFCELRSLNIELMVFKKLDLPDSTALSISILASESP</sequence>
<gene>
    <name evidence="1" type="ORF">DPMN_119005</name>
</gene>
<name>A0A9D4GL56_DREPO</name>
<dbReference type="AlphaFoldDB" id="A0A9D4GL56"/>
<reference evidence="1" key="2">
    <citation type="submission" date="2020-11" db="EMBL/GenBank/DDBJ databases">
        <authorList>
            <person name="McCartney M.A."/>
            <person name="Auch B."/>
            <person name="Kono T."/>
            <person name="Mallez S."/>
            <person name="Becker A."/>
            <person name="Gohl D.M."/>
            <person name="Silverstein K.A.T."/>
            <person name="Koren S."/>
            <person name="Bechman K.B."/>
            <person name="Herman A."/>
            <person name="Abrahante J.E."/>
            <person name="Garbe J."/>
        </authorList>
    </citation>
    <scope>NUCLEOTIDE SEQUENCE</scope>
    <source>
        <strain evidence="1">Duluth1</strain>
        <tissue evidence="1">Whole animal</tissue>
    </source>
</reference>
<proteinExistence type="predicted"/>
<organism evidence="1 2">
    <name type="scientific">Dreissena polymorpha</name>
    <name type="common">Zebra mussel</name>
    <name type="synonym">Mytilus polymorpha</name>
    <dbReference type="NCBI Taxonomy" id="45954"/>
    <lineage>
        <taxon>Eukaryota</taxon>
        <taxon>Metazoa</taxon>
        <taxon>Spiralia</taxon>
        <taxon>Lophotrochozoa</taxon>
        <taxon>Mollusca</taxon>
        <taxon>Bivalvia</taxon>
        <taxon>Autobranchia</taxon>
        <taxon>Heteroconchia</taxon>
        <taxon>Euheterodonta</taxon>
        <taxon>Imparidentia</taxon>
        <taxon>Neoheterodontei</taxon>
        <taxon>Myida</taxon>
        <taxon>Dreissenoidea</taxon>
        <taxon>Dreissenidae</taxon>
        <taxon>Dreissena</taxon>
    </lineage>
</organism>
<keyword evidence="2" id="KW-1185">Reference proteome</keyword>
<evidence type="ECO:0000313" key="1">
    <source>
        <dbReference type="EMBL" id="KAH3817469.1"/>
    </source>
</evidence>
<evidence type="ECO:0000313" key="2">
    <source>
        <dbReference type="Proteomes" id="UP000828390"/>
    </source>
</evidence>
<comment type="caution">
    <text evidence="1">The sequence shown here is derived from an EMBL/GenBank/DDBJ whole genome shotgun (WGS) entry which is preliminary data.</text>
</comment>